<evidence type="ECO:0000256" key="2">
    <source>
        <dbReference type="ARBA" id="ARBA00023015"/>
    </source>
</evidence>
<dbReference type="EMBL" id="PJQM01005286">
    <property type="protein sequence ID" value="RCH81973.1"/>
    <property type="molecule type" value="Genomic_DNA"/>
</dbReference>
<dbReference type="InterPro" id="IPR021740">
    <property type="entry name" value="Velvet"/>
</dbReference>
<dbReference type="STRING" id="4846.A0A367IWA0"/>
<dbReference type="PROSITE" id="PS51821">
    <property type="entry name" value="VELVET"/>
    <property type="match status" value="1"/>
</dbReference>
<protein>
    <recommendedName>
        <fullName evidence="5">Velvet domain-containing protein</fullName>
    </recommendedName>
</protein>
<evidence type="ECO:0000256" key="1">
    <source>
        <dbReference type="ARBA" id="ARBA00004123"/>
    </source>
</evidence>
<sequence length="67" mass="7596">MSAEFVESYKKYKLHIVQNPIRARCCGLGEKDKRPIDPPPILKLTAENQYGDSIELVAKDAPLFLVH</sequence>
<proteinExistence type="predicted"/>
<evidence type="ECO:0000256" key="3">
    <source>
        <dbReference type="ARBA" id="ARBA00023163"/>
    </source>
</evidence>
<dbReference type="Pfam" id="PF11754">
    <property type="entry name" value="Velvet"/>
    <property type="match status" value="1"/>
</dbReference>
<evidence type="ECO:0000313" key="7">
    <source>
        <dbReference type="Proteomes" id="UP000253551"/>
    </source>
</evidence>
<comment type="subcellular location">
    <subcellularLocation>
        <location evidence="1">Nucleus</location>
    </subcellularLocation>
</comment>
<dbReference type="InterPro" id="IPR038491">
    <property type="entry name" value="Velvet_dom_sf"/>
</dbReference>
<evidence type="ECO:0000256" key="4">
    <source>
        <dbReference type="ARBA" id="ARBA00023242"/>
    </source>
</evidence>
<feature type="non-terminal residue" evidence="6">
    <location>
        <position position="67"/>
    </location>
</feature>
<dbReference type="Proteomes" id="UP000253551">
    <property type="component" value="Unassembled WGS sequence"/>
</dbReference>
<evidence type="ECO:0000259" key="5">
    <source>
        <dbReference type="PROSITE" id="PS51821"/>
    </source>
</evidence>
<dbReference type="InterPro" id="IPR037525">
    <property type="entry name" value="Velvet_dom"/>
</dbReference>
<feature type="domain" description="Velvet" evidence="5">
    <location>
        <begin position="6"/>
        <end position="67"/>
    </location>
</feature>
<accession>A0A367IWA0</accession>
<dbReference type="AlphaFoldDB" id="A0A367IWA0"/>
<keyword evidence="2" id="KW-0805">Transcription regulation</keyword>
<comment type="caution">
    <text evidence="6">The sequence shown here is derived from an EMBL/GenBank/DDBJ whole genome shotgun (WGS) entry which is preliminary data.</text>
</comment>
<gene>
    <name evidence="6" type="ORF">CU098_009070</name>
</gene>
<keyword evidence="7" id="KW-1185">Reference proteome</keyword>
<keyword evidence="3" id="KW-0804">Transcription</keyword>
<dbReference type="OrthoDB" id="5599552at2759"/>
<reference evidence="6 7" key="1">
    <citation type="journal article" date="2018" name="G3 (Bethesda)">
        <title>Phylogenetic and Phylogenomic Definition of Rhizopus Species.</title>
        <authorList>
            <person name="Gryganskyi A.P."/>
            <person name="Golan J."/>
            <person name="Dolatabadi S."/>
            <person name="Mondo S."/>
            <person name="Robb S."/>
            <person name="Idnurm A."/>
            <person name="Muszewska A."/>
            <person name="Steczkiewicz K."/>
            <person name="Masonjones S."/>
            <person name="Liao H.L."/>
            <person name="Gajdeczka M.T."/>
            <person name="Anike F."/>
            <person name="Vuek A."/>
            <person name="Anishchenko I.M."/>
            <person name="Voigt K."/>
            <person name="de Hoog G.S."/>
            <person name="Smith M.E."/>
            <person name="Heitman J."/>
            <person name="Vilgalys R."/>
            <person name="Stajich J.E."/>
        </authorList>
    </citation>
    <scope>NUCLEOTIDE SEQUENCE [LARGE SCALE GENOMIC DNA]</scope>
    <source>
        <strain evidence="6 7">LSU 92-RS-03</strain>
    </source>
</reference>
<evidence type="ECO:0000313" key="6">
    <source>
        <dbReference type="EMBL" id="RCH81973.1"/>
    </source>
</evidence>
<organism evidence="6 7">
    <name type="scientific">Rhizopus stolonifer</name>
    <name type="common">Rhizopus nigricans</name>
    <dbReference type="NCBI Taxonomy" id="4846"/>
    <lineage>
        <taxon>Eukaryota</taxon>
        <taxon>Fungi</taxon>
        <taxon>Fungi incertae sedis</taxon>
        <taxon>Mucoromycota</taxon>
        <taxon>Mucoromycotina</taxon>
        <taxon>Mucoromycetes</taxon>
        <taxon>Mucorales</taxon>
        <taxon>Mucorineae</taxon>
        <taxon>Rhizopodaceae</taxon>
        <taxon>Rhizopus</taxon>
    </lineage>
</organism>
<name>A0A367IWA0_RHIST</name>
<dbReference type="Gene3D" id="2.60.40.3960">
    <property type="entry name" value="Velvet domain"/>
    <property type="match status" value="1"/>
</dbReference>
<keyword evidence="4" id="KW-0539">Nucleus</keyword>
<dbReference type="PANTHER" id="PTHR33572:SF3">
    <property type="entry name" value="VELVET COMPLEX SUBUNIT B"/>
    <property type="match status" value="1"/>
</dbReference>
<dbReference type="PANTHER" id="PTHR33572">
    <property type="entry name" value="SPORE DEVELOPMENT REGULATOR VOSA"/>
    <property type="match status" value="1"/>
</dbReference>
<dbReference type="GO" id="GO:0005634">
    <property type="term" value="C:nucleus"/>
    <property type="evidence" value="ECO:0007669"/>
    <property type="project" value="UniProtKB-SubCell"/>
</dbReference>